<accession>A0A3G8YFY3</accession>
<dbReference type="GO" id="GO:0006355">
    <property type="term" value="P:regulation of DNA-templated transcription"/>
    <property type="evidence" value="ECO:0007669"/>
    <property type="project" value="InterPro"/>
</dbReference>
<dbReference type="EMBL" id="CP034183">
    <property type="protein sequence ID" value="AZI43873.1"/>
    <property type="molecule type" value="Genomic_DNA"/>
</dbReference>
<keyword evidence="3" id="KW-0804">Transcription</keyword>
<evidence type="ECO:0000256" key="1">
    <source>
        <dbReference type="ARBA" id="ARBA00023015"/>
    </source>
</evidence>
<dbReference type="InterPro" id="IPR016032">
    <property type="entry name" value="Sig_transdc_resp-reg_C-effctor"/>
</dbReference>
<evidence type="ECO:0000256" key="3">
    <source>
        <dbReference type="ARBA" id="ARBA00023163"/>
    </source>
</evidence>
<keyword evidence="1" id="KW-0805">Transcription regulation</keyword>
<dbReference type="KEGG" id="dph:EHF33_08550"/>
<evidence type="ECO:0000256" key="2">
    <source>
        <dbReference type="ARBA" id="ARBA00023125"/>
    </source>
</evidence>
<dbReference type="Pfam" id="PF00196">
    <property type="entry name" value="GerE"/>
    <property type="match status" value="1"/>
</dbReference>
<evidence type="ECO:0000259" key="4">
    <source>
        <dbReference type="PROSITE" id="PS50043"/>
    </source>
</evidence>
<organism evidence="5 6">
    <name type="scientific">Deinococcus psychrotolerans</name>
    <dbReference type="NCBI Taxonomy" id="2489213"/>
    <lineage>
        <taxon>Bacteria</taxon>
        <taxon>Thermotogati</taxon>
        <taxon>Deinococcota</taxon>
        <taxon>Deinococci</taxon>
        <taxon>Deinococcales</taxon>
        <taxon>Deinococcaceae</taxon>
        <taxon>Deinococcus</taxon>
    </lineage>
</organism>
<keyword evidence="2" id="KW-0238">DNA-binding</keyword>
<dbReference type="SMART" id="SM00421">
    <property type="entry name" value="HTH_LUXR"/>
    <property type="match status" value="1"/>
</dbReference>
<dbReference type="CDD" id="cd06170">
    <property type="entry name" value="LuxR_C_like"/>
    <property type="match status" value="1"/>
</dbReference>
<gene>
    <name evidence="5" type="ORF">EHF33_08550</name>
</gene>
<reference evidence="5 6" key="1">
    <citation type="submission" date="2018-11" db="EMBL/GenBank/DDBJ databases">
        <title>Deinococcus shelandsis sp. nov., isolated from South Shetland Islands soil of Antarctica.</title>
        <authorList>
            <person name="Tian J."/>
        </authorList>
    </citation>
    <scope>NUCLEOTIDE SEQUENCE [LARGE SCALE GENOMIC DNA]</scope>
    <source>
        <strain evidence="5 6">S14-83T</strain>
    </source>
</reference>
<dbReference type="OrthoDB" id="9808843at2"/>
<dbReference type="GO" id="GO:0003677">
    <property type="term" value="F:DNA binding"/>
    <property type="evidence" value="ECO:0007669"/>
    <property type="project" value="UniProtKB-KW"/>
</dbReference>
<evidence type="ECO:0000313" key="6">
    <source>
        <dbReference type="Proteomes" id="UP000276417"/>
    </source>
</evidence>
<dbReference type="PANTHER" id="PTHR44688">
    <property type="entry name" value="DNA-BINDING TRANSCRIPTIONAL ACTIVATOR DEVR_DOSR"/>
    <property type="match status" value="1"/>
</dbReference>
<dbReference type="PROSITE" id="PS50043">
    <property type="entry name" value="HTH_LUXR_2"/>
    <property type="match status" value="1"/>
</dbReference>
<keyword evidence="6" id="KW-1185">Reference proteome</keyword>
<name>A0A3G8YFY3_9DEIO</name>
<proteinExistence type="predicted"/>
<sequence>MLSDLHIFIGLRSPAAAAWVRAFLLEAGLTVVKSAEEADVLLLDDNALSDLGTLRDFVGGVVALGSPVWVGALADLALSGWAALPPDAGPMEVVAGVLAAAAGLAALPTEQAELLQLDTELSSTAFADTSFSDTSDPDSLPDLLGNVHLTPREHEVLELLAAGLSNKRAAKQLGVSEHTIKFHAQALYSKLGVQSRAAAVTRSVQLGLLSV</sequence>
<dbReference type="SUPFAM" id="SSF46894">
    <property type="entry name" value="C-terminal effector domain of the bipartite response regulators"/>
    <property type="match status" value="1"/>
</dbReference>
<protein>
    <submittedName>
        <fullName evidence="5">LuxR family transcriptional regulator</fullName>
    </submittedName>
</protein>
<dbReference type="AlphaFoldDB" id="A0A3G8YFY3"/>
<dbReference type="InterPro" id="IPR036388">
    <property type="entry name" value="WH-like_DNA-bd_sf"/>
</dbReference>
<feature type="domain" description="HTH luxR-type" evidence="4">
    <location>
        <begin position="142"/>
        <end position="207"/>
    </location>
</feature>
<dbReference type="InterPro" id="IPR000792">
    <property type="entry name" value="Tscrpt_reg_LuxR_C"/>
</dbReference>
<dbReference type="PRINTS" id="PR00038">
    <property type="entry name" value="HTHLUXR"/>
</dbReference>
<dbReference type="Proteomes" id="UP000276417">
    <property type="component" value="Chromosome 1"/>
</dbReference>
<evidence type="ECO:0000313" key="5">
    <source>
        <dbReference type="EMBL" id="AZI43873.1"/>
    </source>
</evidence>
<dbReference type="PANTHER" id="PTHR44688:SF25">
    <property type="entry name" value="HTH LUXR-TYPE DOMAIN-CONTAINING PROTEIN"/>
    <property type="match status" value="1"/>
</dbReference>
<dbReference type="Gene3D" id="1.10.10.10">
    <property type="entry name" value="Winged helix-like DNA-binding domain superfamily/Winged helix DNA-binding domain"/>
    <property type="match status" value="1"/>
</dbReference>